<feature type="region of interest" description="Disordered" evidence="1">
    <location>
        <begin position="91"/>
        <end position="112"/>
    </location>
</feature>
<dbReference type="InterPro" id="IPR000182">
    <property type="entry name" value="GNAT_dom"/>
</dbReference>
<sequence>MPLQFLPLPKSEFELYYNICWSAFVPGIMEMMWPKGRSKEDIQWSVTGMQRIDARYPGRIQCFKVIDTDLPDTDPFGKVVGVSHWKMFPHERSEEELQREKEASDKDDELYPDPEGFNTTAMEDFGACTKALKDKHIGRKPHVYLQVIGTRDGHQRRGVGALSMKWGTEKADELGVPMYLDATTKGKGLYKKWGFQEVDVVPFDARKHGYPDPLTHVCMLRPPQSKSGA</sequence>
<dbReference type="InterPro" id="IPR052523">
    <property type="entry name" value="Trichothecene_AcTrans"/>
</dbReference>
<reference evidence="3 4" key="1">
    <citation type="journal article" date="2023" name="G3 (Bethesda)">
        <title>A chromosome-level genome assembly of Zasmidium syzygii isolated from banana leaves.</title>
        <authorList>
            <person name="van Westerhoven A.C."/>
            <person name="Mehrabi R."/>
            <person name="Talebi R."/>
            <person name="Steentjes M.B.F."/>
            <person name="Corcolon B."/>
            <person name="Chong P.A."/>
            <person name="Kema G.H.J."/>
            <person name="Seidl M.F."/>
        </authorList>
    </citation>
    <scope>NUCLEOTIDE SEQUENCE [LARGE SCALE GENOMIC DNA]</scope>
    <source>
        <strain evidence="3 4">P124</strain>
    </source>
</reference>
<dbReference type="PROSITE" id="PS51186">
    <property type="entry name" value="GNAT"/>
    <property type="match status" value="1"/>
</dbReference>
<keyword evidence="4" id="KW-1185">Reference proteome</keyword>
<dbReference type="Proteomes" id="UP001305779">
    <property type="component" value="Unassembled WGS sequence"/>
</dbReference>
<organism evidence="3 4">
    <name type="scientific">Zasmidium cellare</name>
    <name type="common">Wine cellar mold</name>
    <name type="synonym">Racodium cellare</name>
    <dbReference type="NCBI Taxonomy" id="395010"/>
    <lineage>
        <taxon>Eukaryota</taxon>
        <taxon>Fungi</taxon>
        <taxon>Dikarya</taxon>
        <taxon>Ascomycota</taxon>
        <taxon>Pezizomycotina</taxon>
        <taxon>Dothideomycetes</taxon>
        <taxon>Dothideomycetidae</taxon>
        <taxon>Mycosphaerellales</taxon>
        <taxon>Mycosphaerellaceae</taxon>
        <taxon>Zasmidium</taxon>
    </lineage>
</organism>
<gene>
    <name evidence="3" type="ORF">PRZ48_006554</name>
</gene>
<evidence type="ECO:0000313" key="4">
    <source>
        <dbReference type="Proteomes" id="UP001305779"/>
    </source>
</evidence>
<feature type="domain" description="N-acetyltransferase" evidence="2">
    <location>
        <begin position="77"/>
        <end position="224"/>
    </location>
</feature>
<dbReference type="Pfam" id="PF00583">
    <property type="entry name" value="Acetyltransf_1"/>
    <property type="match status" value="1"/>
</dbReference>
<feature type="compositionally biased region" description="Basic and acidic residues" evidence="1">
    <location>
        <begin position="91"/>
        <end position="104"/>
    </location>
</feature>
<dbReference type="Gene3D" id="3.40.630.30">
    <property type="match status" value="1"/>
</dbReference>
<proteinExistence type="predicted"/>
<dbReference type="PANTHER" id="PTHR42791">
    <property type="entry name" value="GNAT FAMILY ACETYLTRANSFERASE"/>
    <property type="match status" value="1"/>
</dbReference>
<evidence type="ECO:0000256" key="1">
    <source>
        <dbReference type="SAM" id="MobiDB-lite"/>
    </source>
</evidence>
<evidence type="ECO:0000259" key="2">
    <source>
        <dbReference type="PROSITE" id="PS51186"/>
    </source>
</evidence>
<dbReference type="SUPFAM" id="SSF55729">
    <property type="entry name" value="Acyl-CoA N-acyltransferases (Nat)"/>
    <property type="match status" value="1"/>
</dbReference>
<evidence type="ECO:0000313" key="3">
    <source>
        <dbReference type="EMBL" id="KAK4503127.1"/>
    </source>
</evidence>
<dbReference type="EMBL" id="JAXOVC010000004">
    <property type="protein sequence ID" value="KAK4503127.1"/>
    <property type="molecule type" value="Genomic_DNA"/>
</dbReference>
<dbReference type="InterPro" id="IPR016181">
    <property type="entry name" value="Acyl_CoA_acyltransferase"/>
</dbReference>
<protein>
    <recommendedName>
        <fullName evidence="2">N-acetyltransferase domain-containing protein</fullName>
    </recommendedName>
</protein>
<name>A0ABR0ENP8_ZASCE</name>
<comment type="caution">
    <text evidence="3">The sequence shown here is derived from an EMBL/GenBank/DDBJ whole genome shotgun (WGS) entry which is preliminary data.</text>
</comment>
<dbReference type="PANTHER" id="PTHR42791:SF1">
    <property type="entry name" value="N-ACETYLTRANSFERASE DOMAIN-CONTAINING PROTEIN"/>
    <property type="match status" value="1"/>
</dbReference>
<accession>A0ABR0ENP8</accession>